<dbReference type="InterPro" id="IPR006869">
    <property type="entry name" value="DUF547"/>
</dbReference>
<feature type="domain" description="DUF547" evidence="2">
    <location>
        <begin position="99"/>
        <end position="203"/>
    </location>
</feature>
<keyword evidence="1" id="KW-0732">Signal</keyword>
<sequence length="266" mass="29691">MKIALKIVAITIFAATVYSCTLLSAAGVSSQGQPTKQVEGTLTSTTANSAVNIDHSAWTTLLKKHVDQKGMVDYKGFQQDEIKLDAYLDMLASKDPDTDWSVQELLAFYINLYNAQTVKLIVENYPTKSIKDLDGPWTKGRARVGNRNLSLGGLENGILRKMNEPRIHFAINCASISCPKLLDEAYTASKINEQLEQVTKEFINGDKNDISANEAELSSIFKFYPDDWKVDGKVNITGYINQYSTTKLNPKANLTYKNYNWGLNEQ</sequence>
<gene>
    <name evidence="3" type="ORF">G5B37_07520</name>
</gene>
<dbReference type="PROSITE" id="PS51257">
    <property type="entry name" value="PROKAR_LIPOPROTEIN"/>
    <property type="match status" value="1"/>
</dbReference>
<dbReference type="RefSeq" id="WP_164679433.1">
    <property type="nucleotide sequence ID" value="NZ_CP049057.1"/>
</dbReference>
<feature type="chain" id="PRO_5026006930" evidence="1">
    <location>
        <begin position="26"/>
        <end position="266"/>
    </location>
</feature>
<dbReference type="Pfam" id="PF04784">
    <property type="entry name" value="DUF547"/>
    <property type="match status" value="1"/>
</dbReference>
<dbReference type="PANTHER" id="PTHR46361:SF3">
    <property type="entry name" value="ELECTRON CARRIER_ PROTEIN DISULFIDE OXIDOREDUCTASE"/>
    <property type="match status" value="1"/>
</dbReference>
<dbReference type="EMBL" id="CP049057">
    <property type="protein sequence ID" value="QIE59418.1"/>
    <property type="molecule type" value="Genomic_DNA"/>
</dbReference>
<protein>
    <submittedName>
        <fullName evidence="3">DUF547 domain-containing protein</fullName>
    </submittedName>
</protein>
<evidence type="ECO:0000256" key="1">
    <source>
        <dbReference type="SAM" id="SignalP"/>
    </source>
</evidence>
<evidence type="ECO:0000313" key="4">
    <source>
        <dbReference type="Proteomes" id="UP000505306"/>
    </source>
</evidence>
<reference evidence="3 4" key="1">
    <citation type="submission" date="2020-02" db="EMBL/GenBank/DDBJ databases">
        <title>Complete genome sequence of Flavobacteriaceae bacterium.</title>
        <authorList>
            <person name="Kim S.-J."/>
            <person name="Kim Y.-S."/>
            <person name="Kim K.-H."/>
        </authorList>
    </citation>
    <scope>NUCLEOTIDE SEQUENCE [LARGE SCALE GENOMIC DNA]</scope>
    <source>
        <strain evidence="3 4">RR4-40</strain>
    </source>
</reference>
<keyword evidence="4" id="KW-1185">Reference proteome</keyword>
<dbReference type="PANTHER" id="PTHR46361">
    <property type="entry name" value="ELECTRON CARRIER/ PROTEIN DISULFIDE OXIDOREDUCTASE"/>
    <property type="match status" value="1"/>
</dbReference>
<dbReference type="AlphaFoldDB" id="A0A6G6GLJ2"/>
<evidence type="ECO:0000313" key="3">
    <source>
        <dbReference type="EMBL" id="QIE59418.1"/>
    </source>
</evidence>
<dbReference type="KEGG" id="mgel:G5B37_07520"/>
<feature type="signal peptide" evidence="1">
    <location>
        <begin position="1"/>
        <end position="25"/>
    </location>
</feature>
<evidence type="ECO:0000259" key="2">
    <source>
        <dbReference type="Pfam" id="PF04784"/>
    </source>
</evidence>
<dbReference type="Proteomes" id="UP000505306">
    <property type="component" value="Chromosome"/>
</dbReference>
<name>A0A6G6GLJ2_9FLAO</name>
<proteinExistence type="predicted"/>
<accession>A0A6G6GLJ2</accession>
<organism evidence="3 4">
    <name type="scientific">Rasiella rasia</name>
    <dbReference type="NCBI Taxonomy" id="2744027"/>
    <lineage>
        <taxon>Bacteria</taxon>
        <taxon>Pseudomonadati</taxon>
        <taxon>Bacteroidota</taxon>
        <taxon>Flavobacteriia</taxon>
        <taxon>Flavobacteriales</taxon>
        <taxon>Flavobacteriaceae</taxon>
        <taxon>Rasiella</taxon>
    </lineage>
</organism>